<comment type="caution">
    <text evidence="1">The sequence shown here is derived from an EMBL/GenBank/DDBJ whole genome shotgun (WGS) entry which is preliminary data.</text>
</comment>
<dbReference type="SUPFAM" id="SSF52540">
    <property type="entry name" value="P-loop containing nucleoside triphosphate hydrolases"/>
    <property type="match status" value="1"/>
</dbReference>
<protein>
    <submittedName>
        <fullName evidence="1">AAA family ATPase</fullName>
    </submittedName>
</protein>
<dbReference type="EMBL" id="JBHSEI010000002">
    <property type="protein sequence ID" value="MFC4637859.1"/>
    <property type="molecule type" value="Genomic_DNA"/>
</dbReference>
<evidence type="ECO:0000313" key="2">
    <source>
        <dbReference type="Proteomes" id="UP001595952"/>
    </source>
</evidence>
<reference evidence="2" key="1">
    <citation type="journal article" date="2019" name="Int. J. Syst. Evol. Microbiol.">
        <title>The Global Catalogue of Microorganisms (GCM) 10K type strain sequencing project: providing services to taxonomists for standard genome sequencing and annotation.</title>
        <authorList>
            <consortium name="The Broad Institute Genomics Platform"/>
            <consortium name="The Broad Institute Genome Sequencing Center for Infectious Disease"/>
            <person name="Wu L."/>
            <person name="Ma J."/>
        </authorList>
    </citation>
    <scope>NUCLEOTIDE SEQUENCE [LARGE SCALE GENOMIC DNA]</scope>
    <source>
        <strain evidence="2">CCUG 55995</strain>
    </source>
</reference>
<sequence length="170" mass="19067">MSMSPVIYLVYGPQGAGKTTYARTLADQTQGARFSIDEWIVTLFGPDLPQPLDFAWVMARVERCHAQIWALTRQLVERGTPVVLDLGFLRAEDRQRAREQAERCGATAAFHLVDAPAELRRTRVLQRNETRGDTFSLIVTPGMFDLMESVYEAPGAAELVQARQVTFSHV</sequence>
<evidence type="ECO:0000313" key="1">
    <source>
        <dbReference type="EMBL" id="MFC4637859.1"/>
    </source>
</evidence>
<dbReference type="Pfam" id="PF13671">
    <property type="entry name" value="AAA_33"/>
    <property type="match status" value="1"/>
</dbReference>
<accession>A0ABV9I687</accession>
<dbReference type="RefSeq" id="WP_380060886.1">
    <property type="nucleotide sequence ID" value="NZ_JBHSEI010000002.1"/>
</dbReference>
<keyword evidence="2" id="KW-1185">Reference proteome</keyword>
<dbReference type="Proteomes" id="UP001595952">
    <property type="component" value="Unassembled WGS sequence"/>
</dbReference>
<dbReference type="InterPro" id="IPR027417">
    <property type="entry name" value="P-loop_NTPase"/>
</dbReference>
<proteinExistence type="predicted"/>
<gene>
    <name evidence="1" type="ORF">ACFO0D_05850</name>
</gene>
<dbReference type="Gene3D" id="3.40.50.300">
    <property type="entry name" value="P-loop containing nucleotide triphosphate hydrolases"/>
    <property type="match status" value="1"/>
</dbReference>
<name>A0ABV9I687_9DEIO</name>
<organism evidence="1 2">
    <name type="scientific">Deinococcus hohokamensis</name>
    <dbReference type="NCBI Taxonomy" id="309883"/>
    <lineage>
        <taxon>Bacteria</taxon>
        <taxon>Thermotogati</taxon>
        <taxon>Deinococcota</taxon>
        <taxon>Deinococci</taxon>
        <taxon>Deinococcales</taxon>
        <taxon>Deinococcaceae</taxon>
        <taxon>Deinococcus</taxon>
    </lineage>
</organism>